<evidence type="ECO:0000256" key="7">
    <source>
        <dbReference type="ARBA" id="ARBA00024686"/>
    </source>
</evidence>
<proteinExistence type="inferred from homology"/>
<dbReference type="Proteomes" id="UP001341840">
    <property type="component" value="Unassembled WGS sequence"/>
</dbReference>
<dbReference type="InterPro" id="IPR000782">
    <property type="entry name" value="FAS1_domain"/>
</dbReference>
<evidence type="ECO:0000256" key="1">
    <source>
        <dbReference type="ARBA" id="ARBA00004609"/>
    </source>
</evidence>
<keyword evidence="4" id="KW-0449">Lipoprotein</keyword>
<dbReference type="Pfam" id="PF02469">
    <property type="entry name" value="Fasciclin"/>
    <property type="match status" value="1"/>
</dbReference>
<keyword evidence="4" id="KW-0325">Glycoprotein</keyword>
<evidence type="ECO:0000256" key="2">
    <source>
        <dbReference type="ARBA" id="ARBA00007843"/>
    </source>
</evidence>
<organism evidence="9 10">
    <name type="scientific">Stylosanthes scabra</name>
    <dbReference type="NCBI Taxonomy" id="79078"/>
    <lineage>
        <taxon>Eukaryota</taxon>
        <taxon>Viridiplantae</taxon>
        <taxon>Streptophyta</taxon>
        <taxon>Embryophyta</taxon>
        <taxon>Tracheophyta</taxon>
        <taxon>Spermatophyta</taxon>
        <taxon>Magnoliopsida</taxon>
        <taxon>eudicotyledons</taxon>
        <taxon>Gunneridae</taxon>
        <taxon>Pentapetalae</taxon>
        <taxon>rosids</taxon>
        <taxon>fabids</taxon>
        <taxon>Fabales</taxon>
        <taxon>Fabaceae</taxon>
        <taxon>Papilionoideae</taxon>
        <taxon>50 kb inversion clade</taxon>
        <taxon>dalbergioids sensu lato</taxon>
        <taxon>Dalbergieae</taxon>
        <taxon>Pterocarpus clade</taxon>
        <taxon>Stylosanthes</taxon>
    </lineage>
</organism>
<name>A0ABU6SEV9_9FABA</name>
<dbReference type="EMBL" id="JASCZI010060631">
    <property type="protein sequence ID" value="MED6134786.1"/>
    <property type="molecule type" value="Genomic_DNA"/>
</dbReference>
<comment type="caution">
    <text evidence="9">The sequence shown here is derived from an EMBL/GenBank/DDBJ whole genome shotgun (WGS) entry which is preliminary data.</text>
</comment>
<comment type="similarity">
    <text evidence="2">Belongs to the fasciclin-like AGP family.</text>
</comment>
<keyword evidence="4" id="KW-0336">GPI-anchor</keyword>
<comment type="subcellular location">
    <subcellularLocation>
        <location evidence="1">Cell membrane</location>
        <topology evidence="1">Lipid-anchor</topology>
        <topology evidence="1">GPI-anchor</topology>
    </subcellularLocation>
</comment>
<keyword evidence="5" id="KW-0732">Signal</keyword>
<evidence type="ECO:0000256" key="4">
    <source>
        <dbReference type="ARBA" id="ARBA00022622"/>
    </source>
</evidence>
<evidence type="ECO:0000256" key="6">
    <source>
        <dbReference type="ARBA" id="ARBA00023136"/>
    </source>
</evidence>
<protein>
    <recommendedName>
        <fullName evidence="8">FAS1 domain-containing protein</fullName>
    </recommendedName>
</protein>
<evidence type="ECO:0000256" key="5">
    <source>
        <dbReference type="ARBA" id="ARBA00022729"/>
    </source>
</evidence>
<evidence type="ECO:0000313" key="9">
    <source>
        <dbReference type="EMBL" id="MED6134786.1"/>
    </source>
</evidence>
<dbReference type="InterPro" id="IPR045003">
    <property type="entry name" value="FLA_A"/>
</dbReference>
<evidence type="ECO:0000313" key="10">
    <source>
        <dbReference type="Proteomes" id="UP001341840"/>
    </source>
</evidence>
<sequence length="172" mass="19049">MVDWWLWRQDKVLEWYLSENDNGKEKSDSGTWLLAASLNCDGLGLKGVLFHILPEFVASNNFYSLSNPVQTVAGKDPERLPLNMNALGNSVNISTRVVNASIVGVVYSDNKLSIYKVDKILLPLDFFQKAKPPTLAPTALAKVPKATKENIAASDIQDNTTTPNLKKFVAVW</sequence>
<dbReference type="SUPFAM" id="SSF82153">
    <property type="entry name" value="FAS1 domain"/>
    <property type="match status" value="1"/>
</dbReference>
<feature type="domain" description="FAS1" evidence="8">
    <location>
        <begin position="48"/>
        <end position="123"/>
    </location>
</feature>
<dbReference type="InterPro" id="IPR036378">
    <property type="entry name" value="FAS1_dom_sf"/>
</dbReference>
<evidence type="ECO:0000256" key="3">
    <source>
        <dbReference type="ARBA" id="ARBA00022475"/>
    </source>
</evidence>
<gene>
    <name evidence="9" type="ORF">PIB30_040216</name>
</gene>
<dbReference type="PANTHER" id="PTHR32077:SF45">
    <property type="entry name" value="FASCICLIN DOMAIN PROTEIN"/>
    <property type="match status" value="1"/>
</dbReference>
<evidence type="ECO:0000259" key="8">
    <source>
        <dbReference type="Pfam" id="PF02469"/>
    </source>
</evidence>
<comment type="function">
    <text evidence="7">May be a cell surface adhesion protein.</text>
</comment>
<keyword evidence="6" id="KW-0472">Membrane</keyword>
<accession>A0ABU6SEV9</accession>
<reference evidence="9 10" key="1">
    <citation type="journal article" date="2023" name="Plants (Basel)">
        <title>Bridging the Gap: Combining Genomics and Transcriptomics Approaches to Understand Stylosanthes scabra, an Orphan Legume from the Brazilian Caatinga.</title>
        <authorList>
            <person name="Ferreira-Neto J.R.C."/>
            <person name="da Silva M.D."/>
            <person name="Binneck E."/>
            <person name="de Melo N.F."/>
            <person name="da Silva R.H."/>
            <person name="de Melo A.L.T.M."/>
            <person name="Pandolfi V."/>
            <person name="Bustamante F.O."/>
            <person name="Brasileiro-Vidal A.C."/>
            <person name="Benko-Iseppon A.M."/>
        </authorList>
    </citation>
    <scope>NUCLEOTIDE SEQUENCE [LARGE SCALE GENOMIC DNA]</scope>
    <source>
        <tissue evidence="9">Leaves</tissue>
    </source>
</reference>
<keyword evidence="10" id="KW-1185">Reference proteome</keyword>
<keyword evidence="3" id="KW-1003">Cell membrane</keyword>
<dbReference type="PANTHER" id="PTHR32077">
    <property type="entry name" value="FASCICLIN-LIKE ARABINOGALACTAN PROTEIN"/>
    <property type="match status" value="1"/>
</dbReference>